<evidence type="ECO:0000313" key="1">
    <source>
        <dbReference type="EMBL" id="GAA0315989.1"/>
    </source>
</evidence>
<keyword evidence="2" id="KW-1185">Reference proteome</keyword>
<gene>
    <name evidence="1" type="ORF">GCM10008967_03170</name>
</gene>
<name>A0ABN0VSS1_9BACI</name>
<dbReference type="EMBL" id="BAAADJ010000004">
    <property type="protein sequence ID" value="GAA0315989.1"/>
    <property type="molecule type" value="Genomic_DNA"/>
</dbReference>
<proteinExistence type="predicted"/>
<comment type="caution">
    <text evidence="1">The sequence shown here is derived from an EMBL/GenBank/DDBJ whole genome shotgun (WGS) entry which is preliminary data.</text>
</comment>
<organism evidence="1 2">
    <name type="scientific">Bacillus carboniphilus</name>
    <dbReference type="NCBI Taxonomy" id="86663"/>
    <lineage>
        <taxon>Bacteria</taxon>
        <taxon>Bacillati</taxon>
        <taxon>Bacillota</taxon>
        <taxon>Bacilli</taxon>
        <taxon>Bacillales</taxon>
        <taxon>Bacillaceae</taxon>
        <taxon>Bacillus</taxon>
    </lineage>
</organism>
<accession>A0ABN0VSS1</accession>
<dbReference type="Proteomes" id="UP001500782">
    <property type="component" value="Unassembled WGS sequence"/>
</dbReference>
<evidence type="ECO:0000313" key="2">
    <source>
        <dbReference type="Proteomes" id="UP001500782"/>
    </source>
</evidence>
<protein>
    <submittedName>
        <fullName evidence="1">Uncharacterized protein</fullName>
    </submittedName>
</protein>
<sequence>MPKKAGFQGLSGQRIRYLAKISSKSTQNEQIAERVSVQTSKTGIFIKITEPVSGEKFERTGDPLFAKKSGFPRVKRTENPLFG</sequence>
<dbReference type="RefSeq" id="WP_343795741.1">
    <property type="nucleotide sequence ID" value="NZ_BAAADJ010000004.1"/>
</dbReference>
<reference evidence="1 2" key="1">
    <citation type="journal article" date="2019" name="Int. J. Syst. Evol. Microbiol.">
        <title>The Global Catalogue of Microorganisms (GCM) 10K type strain sequencing project: providing services to taxonomists for standard genome sequencing and annotation.</title>
        <authorList>
            <consortium name="The Broad Institute Genomics Platform"/>
            <consortium name="The Broad Institute Genome Sequencing Center for Infectious Disease"/>
            <person name="Wu L."/>
            <person name="Ma J."/>
        </authorList>
    </citation>
    <scope>NUCLEOTIDE SEQUENCE [LARGE SCALE GENOMIC DNA]</scope>
    <source>
        <strain evidence="1 2">JCM 9731</strain>
    </source>
</reference>